<evidence type="ECO:0000313" key="1">
    <source>
        <dbReference type="EMBL" id="VFK00520.1"/>
    </source>
</evidence>
<gene>
    <name evidence="1" type="ORF">BECKLFY1418A_GA0070994_11187</name>
</gene>
<organism evidence="1">
    <name type="scientific">Candidatus Kentrum sp. LFY</name>
    <dbReference type="NCBI Taxonomy" id="2126342"/>
    <lineage>
        <taxon>Bacteria</taxon>
        <taxon>Pseudomonadati</taxon>
        <taxon>Pseudomonadota</taxon>
        <taxon>Gammaproteobacteria</taxon>
        <taxon>Candidatus Kentrum</taxon>
    </lineage>
</organism>
<dbReference type="EMBL" id="CAADFH010000118">
    <property type="protein sequence ID" value="VFK00520.1"/>
    <property type="molecule type" value="Genomic_DNA"/>
</dbReference>
<sequence length="82" mass="9312">MDGAGDAPYRFGLCAGKQLYLAYTRWCRVNGVRFPRNSIQLLDRAGKMPGWFCGEEALIKLDCYVIFYPLALLYLQAQSTIL</sequence>
<protein>
    <submittedName>
        <fullName evidence="1">Uncharacterized protein</fullName>
    </submittedName>
</protein>
<accession>A0A450V6X4</accession>
<proteinExistence type="predicted"/>
<dbReference type="AlphaFoldDB" id="A0A450V6X4"/>
<name>A0A450V6X4_9GAMM</name>
<reference evidence="1" key="1">
    <citation type="submission" date="2019-02" db="EMBL/GenBank/DDBJ databases">
        <authorList>
            <person name="Gruber-Vodicka R. H."/>
            <person name="Seah K. B. B."/>
        </authorList>
    </citation>
    <scope>NUCLEOTIDE SEQUENCE</scope>
    <source>
        <strain evidence="1">BECK_M6</strain>
    </source>
</reference>